<protein>
    <submittedName>
        <fullName evidence="9">AEC family transporter</fullName>
    </submittedName>
</protein>
<evidence type="ECO:0000256" key="4">
    <source>
        <dbReference type="ARBA" id="ARBA00022475"/>
    </source>
</evidence>
<feature type="transmembrane region" description="Helical" evidence="8">
    <location>
        <begin position="46"/>
        <end position="63"/>
    </location>
</feature>
<keyword evidence="6 8" id="KW-1133">Transmembrane helix</keyword>
<evidence type="ECO:0000256" key="2">
    <source>
        <dbReference type="ARBA" id="ARBA00010145"/>
    </source>
</evidence>
<keyword evidence="4" id="KW-1003">Cell membrane</keyword>
<dbReference type="PANTHER" id="PTHR36838">
    <property type="entry name" value="AUXIN EFFLUX CARRIER FAMILY PROTEIN"/>
    <property type="match status" value="1"/>
</dbReference>
<evidence type="ECO:0000256" key="8">
    <source>
        <dbReference type="SAM" id="Phobius"/>
    </source>
</evidence>
<feature type="transmembrane region" description="Helical" evidence="8">
    <location>
        <begin position="272"/>
        <end position="291"/>
    </location>
</feature>
<evidence type="ECO:0000256" key="3">
    <source>
        <dbReference type="ARBA" id="ARBA00022448"/>
    </source>
</evidence>
<dbReference type="PANTHER" id="PTHR36838:SF3">
    <property type="entry name" value="TRANSPORTER AUXIN EFFLUX CARRIER EC FAMILY"/>
    <property type="match status" value="1"/>
</dbReference>
<dbReference type="Proteomes" id="UP001596044">
    <property type="component" value="Unassembled WGS sequence"/>
</dbReference>
<name>A0ABW0K7G6_9BACL</name>
<keyword evidence="10" id="KW-1185">Reference proteome</keyword>
<accession>A0ABW0K7G6</accession>
<evidence type="ECO:0000256" key="1">
    <source>
        <dbReference type="ARBA" id="ARBA00004651"/>
    </source>
</evidence>
<feature type="transmembrane region" description="Helical" evidence="8">
    <location>
        <begin position="106"/>
        <end position="126"/>
    </location>
</feature>
<organism evidence="9 10">
    <name type="scientific">Paenibacillus aestuarii</name>
    <dbReference type="NCBI Taxonomy" id="516965"/>
    <lineage>
        <taxon>Bacteria</taxon>
        <taxon>Bacillati</taxon>
        <taxon>Bacillota</taxon>
        <taxon>Bacilli</taxon>
        <taxon>Bacillales</taxon>
        <taxon>Paenibacillaceae</taxon>
        <taxon>Paenibacillus</taxon>
    </lineage>
</organism>
<reference evidence="10" key="1">
    <citation type="journal article" date="2019" name="Int. J. Syst. Evol. Microbiol.">
        <title>The Global Catalogue of Microorganisms (GCM) 10K type strain sequencing project: providing services to taxonomists for standard genome sequencing and annotation.</title>
        <authorList>
            <consortium name="The Broad Institute Genomics Platform"/>
            <consortium name="The Broad Institute Genome Sequencing Center for Infectious Disease"/>
            <person name="Wu L."/>
            <person name="Ma J."/>
        </authorList>
    </citation>
    <scope>NUCLEOTIDE SEQUENCE [LARGE SCALE GENOMIC DNA]</scope>
    <source>
        <strain evidence="10">KACC 11904</strain>
    </source>
</reference>
<sequence>MEKLLVPLGILVIGLLFGKMLRRLWENKVIFGSAPLDLFLKKTIQWVLLIVSPFIITGAFWTVKLDSLKLIELPVLGVLTLVIGGLLAVGVSKFQKLDRAKTGSMFVSGSFTNMGNFGTFFCFVFIGENSLPYIALFRLLEEFLYYSVGFPIAKSFGDKERIEGDKSPLRYLTSNPFILISSLAIVWGCLLNMSGMERPAIYGTMISYMVPLSTFLIVIPIGFNINFTALRSYIKECYSISLVKFVAVPLIITALGYVLGIGQIHDNMVLKVMLILSAMPPAFTSLVPPQLYKLDTDLANSSWLFNSGMLILVAPILYLVLQSI</sequence>
<comment type="similarity">
    <text evidence="2">Belongs to the auxin efflux carrier (TC 2.A.69) family.</text>
</comment>
<keyword evidence="3" id="KW-0813">Transport</keyword>
<dbReference type="Pfam" id="PF03547">
    <property type="entry name" value="Mem_trans"/>
    <property type="match status" value="1"/>
</dbReference>
<feature type="transmembrane region" description="Helical" evidence="8">
    <location>
        <begin position="205"/>
        <end position="226"/>
    </location>
</feature>
<evidence type="ECO:0000313" key="10">
    <source>
        <dbReference type="Proteomes" id="UP001596044"/>
    </source>
</evidence>
<feature type="transmembrane region" description="Helical" evidence="8">
    <location>
        <begin position="238"/>
        <end position="260"/>
    </location>
</feature>
<feature type="transmembrane region" description="Helical" evidence="8">
    <location>
        <begin position="75"/>
        <end position="94"/>
    </location>
</feature>
<keyword evidence="7 8" id="KW-0472">Membrane</keyword>
<evidence type="ECO:0000256" key="5">
    <source>
        <dbReference type="ARBA" id="ARBA00022692"/>
    </source>
</evidence>
<evidence type="ECO:0000256" key="7">
    <source>
        <dbReference type="ARBA" id="ARBA00023136"/>
    </source>
</evidence>
<comment type="caution">
    <text evidence="9">The sequence shown here is derived from an EMBL/GenBank/DDBJ whole genome shotgun (WGS) entry which is preliminary data.</text>
</comment>
<proteinExistence type="inferred from homology"/>
<dbReference type="Gene3D" id="1.20.1530.20">
    <property type="match status" value="1"/>
</dbReference>
<gene>
    <name evidence="9" type="ORF">ACFPOG_13075</name>
</gene>
<feature type="transmembrane region" description="Helical" evidence="8">
    <location>
        <begin position="176"/>
        <end position="193"/>
    </location>
</feature>
<feature type="transmembrane region" description="Helical" evidence="8">
    <location>
        <begin position="303"/>
        <end position="321"/>
    </location>
</feature>
<evidence type="ECO:0000313" key="9">
    <source>
        <dbReference type="EMBL" id="MFC5449195.1"/>
    </source>
</evidence>
<dbReference type="InterPro" id="IPR038770">
    <property type="entry name" value="Na+/solute_symporter_sf"/>
</dbReference>
<dbReference type="RefSeq" id="WP_270880147.1">
    <property type="nucleotide sequence ID" value="NZ_JAQFVF010000029.1"/>
</dbReference>
<evidence type="ECO:0000256" key="6">
    <source>
        <dbReference type="ARBA" id="ARBA00022989"/>
    </source>
</evidence>
<comment type="subcellular location">
    <subcellularLocation>
        <location evidence="1">Cell membrane</location>
        <topology evidence="1">Multi-pass membrane protein</topology>
    </subcellularLocation>
</comment>
<dbReference type="InterPro" id="IPR004776">
    <property type="entry name" value="Mem_transp_PIN-like"/>
</dbReference>
<dbReference type="EMBL" id="JBHSMJ010000018">
    <property type="protein sequence ID" value="MFC5449195.1"/>
    <property type="molecule type" value="Genomic_DNA"/>
</dbReference>
<feature type="transmembrane region" description="Helical" evidence="8">
    <location>
        <begin position="6"/>
        <end position="25"/>
    </location>
</feature>
<keyword evidence="5 8" id="KW-0812">Transmembrane</keyword>